<dbReference type="EMBL" id="QGKY02001250">
    <property type="protein sequence ID" value="KAF2560716.1"/>
    <property type="molecule type" value="Genomic_DNA"/>
</dbReference>
<gene>
    <name evidence="3" type="ORF">F2Q68_00011479</name>
    <name evidence="2" type="ORF">F2Q70_00018268</name>
</gene>
<organism evidence="2">
    <name type="scientific">Brassica cretica</name>
    <name type="common">Mustard</name>
    <dbReference type="NCBI Taxonomy" id="69181"/>
    <lineage>
        <taxon>Eukaryota</taxon>
        <taxon>Viridiplantae</taxon>
        <taxon>Streptophyta</taxon>
        <taxon>Embryophyta</taxon>
        <taxon>Tracheophyta</taxon>
        <taxon>Spermatophyta</taxon>
        <taxon>Magnoliopsida</taxon>
        <taxon>eudicotyledons</taxon>
        <taxon>Gunneridae</taxon>
        <taxon>Pentapetalae</taxon>
        <taxon>rosids</taxon>
        <taxon>malvids</taxon>
        <taxon>Brassicales</taxon>
        <taxon>Brassicaceae</taxon>
        <taxon>Brassiceae</taxon>
        <taxon>Brassica</taxon>
    </lineage>
</organism>
<evidence type="ECO:0000313" key="3">
    <source>
        <dbReference type="EMBL" id="KAF2599239.1"/>
    </source>
</evidence>
<comment type="caution">
    <text evidence="2">The sequence shown here is derived from an EMBL/GenBank/DDBJ whole genome shotgun (WGS) entry which is preliminary data.</text>
</comment>
<dbReference type="EMBL" id="QGKW02000717">
    <property type="protein sequence ID" value="KAF2599239.1"/>
    <property type="molecule type" value="Genomic_DNA"/>
</dbReference>
<proteinExistence type="predicted"/>
<dbReference type="Proteomes" id="UP000712281">
    <property type="component" value="Unassembled WGS sequence"/>
</dbReference>
<sequence length="50" mass="5557">MKQKHNDSSELFSFRDLSAKGRWVLSRNAGDASPSSKDYGRISIGKKDQG</sequence>
<reference evidence="2" key="1">
    <citation type="submission" date="2019-12" db="EMBL/GenBank/DDBJ databases">
        <title>Genome sequencing and annotation of Brassica cretica.</title>
        <authorList>
            <person name="Studholme D.J."/>
            <person name="Sarris P.F."/>
        </authorList>
    </citation>
    <scope>NUCLEOTIDE SEQUENCE</scope>
    <source>
        <strain evidence="3">PFS-001/15</strain>
        <strain evidence="2">PFS-102/07</strain>
        <tissue evidence="2">Leaf</tissue>
    </source>
</reference>
<evidence type="ECO:0000256" key="1">
    <source>
        <dbReference type="SAM" id="MobiDB-lite"/>
    </source>
</evidence>
<dbReference type="AlphaFoldDB" id="A0A8S9HX25"/>
<evidence type="ECO:0000313" key="2">
    <source>
        <dbReference type="EMBL" id="KAF2560716.1"/>
    </source>
</evidence>
<name>A0A8S9HX25_BRACR</name>
<accession>A0A8S9HX25</accession>
<protein>
    <submittedName>
        <fullName evidence="2">Uncharacterized protein</fullName>
    </submittedName>
</protein>
<feature type="region of interest" description="Disordered" evidence="1">
    <location>
        <begin position="26"/>
        <end position="50"/>
    </location>
</feature>